<protein>
    <submittedName>
        <fullName evidence="1">Uncharacterized protein</fullName>
    </submittedName>
</protein>
<evidence type="ECO:0000313" key="2">
    <source>
        <dbReference type="Proteomes" id="UP000215286"/>
    </source>
</evidence>
<reference evidence="1" key="1">
    <citation type="submission" date="2017-08" db="EMBL/GenBank/DDBJ databases">
        <title>Real-time genomic and epidemiological investigation of a multi-institutional outbreak of KPC-producing Enterobacteriaceae reveals complex transmission dynamics and informs management responses.</title>
        <authorList>
            <person name="Kwong J.C."/>
            <person name="Lane C."/>
            <person name="Romanes F."/>
            <person name="Goncalves da Silva A."/>
            <person name="Easton M."/>
            <person name="Cronin K."/>
            <person name="Waters M.J."/>
            <person name="Tomita T."/>
            <person name="Stevens K."/>
            <person name="Schultz M.B."/>
            <person name="Baines S.L."/>
            <person name="Sherry N.L."/>
            <person name="Carter G."/>
            <person name="Mu A."/>
            <person name="Sait M."/>
            <person name="Ballard S.A."/>
            <person name="Seemann T."/>
            <person name="Stinear T.P."/>
            <person name="Howden B.P."/>
        </authorList>
    </citation>
    <scope>NUCLEOTIDE SEQUENCE</scope>
    <source>
        <strain evidence="1">AUSMDU00008141</strain>
    </source>
</reference>
<evidence type="ECO:0000313" key="1">
    <source>
        <dbReference type="EMBL" id="AST79275.1"/>
    </source>
</evidence>
<dbReference type="Proteomes" id="UP000215286">
    <property type="component" value="Chromosome"/>
</dbReference>
<proteinExistence type="predicted"/>
<accession>A0ACA8D4X5</accession>
<name>A0ACA8D4X5_9ENTR</name>
<sequence length="238" mass="25767">MTKQIIDVLKVMGKATAREIAARMKIEPAEALAALREHEDLGAVTFINGYWDIASNDAPVPKVITAPAVTPKKTTPLHKNAEVVRGAEPAPVTPQMVIDLLTEKGSMNTSDLADLLNRNPRGLGTVLRSYADRGLIMKNGSGKGVTWSCVLTTPEAVHISAPELTAKTEQKYNADDLAEPASIGACPDDLLIPNVRFISNEIRRTKAKLDRLYKLRDAAREVSKQNHGLKRLGGRASA</sequence>
<dbReference type="EMBL" id="CP022695">
    <property type="protein sequence ID" value="AST79275.1"/>
    <property type="molecule type" value="Genomic_DNA"/>
</dbReference>
<gene>
    <name evidence="1" type="ORF">CI104_09380</name>
</gene>
<keyword evidence="2" id="KW-1185">Reference proteome</keyword>
<organism evidence="1 2">
    <name type="scientific">Citrobacter farmeri</name>
    <dbReference type="NCBI Taxonomy" id="67824"/>
    <lineage>
        <taxon>Bacteria</taxon>
        <taxon>Pseudomonadati</taxon>
        <taxon>Pseudomonadota</taxon>
        <taxon>Gammaproteobacteria</taxon>
        <taxon>Enterobacterales</taxon>
        <taxon>Enterobacteriaceae</taxon>
        <taxon>Citrobacter</taxon>
    </lineage>
</organism>